<dbReference type="EMBL" id="JANBPG010000164">
    <property type="protein sequence ID" value="KAJ1899304.1"/>
    <property type="molecule type" value="Genomic_DNA"/>
</dbReference>
<organism evidence="1 2">
    <name type="scientific">Kickxella alabastrina</name>
    <dbReference type="NCBI Taxonomy" id="61397"/>
    <lineage>
        <taxon>Eukaryota</taxon>
        <taxon>Fungi</taxon>
        <taxon>Fungi incertae sedis</taxon>
        <taxon>Zoopagomycota</taxon>
        <taxon>Kickxellomycotina</taxon>
        <taxon>Kickxellomycetes</taxon>
        <taxon>Kickxellales</taxon>
        <taxon>Kickxellaceae</taxon>
        <taxon>Kickxella</taxon>
    </lineage>
</organism>
<name>A0ACC1IR32_9FUNG</name>
<reference evidence="1" key="1">
    <citation type="submission" date="2022-07" db="EMBL/GenBank/DDBJ databases">
        <title>Phylogenomic reconstructions and comparative analyses of Kickxellomycotina fungi.</title>
        <authorList>
            <person name="Reynolds N.K."/>
            <person name="Stajich J.E."/>
            <person name="Barry K."/>
            <person name="Grigoriev I.V."/>
            <person name="Crous P."/>
            <person name="Smith M.E."/>
        </authorList>
    </citation>
    <scope>NUCLEOTIDE SEQUENCE</scope>
    <source>
        <strain evidence="1">Benny 63K</strain>
    </source>
</reference>
<evidence type="ECO:0000313" key="1">
    <source>
        <dbReference type="EMBL" id="KAJ1899304.1"/>
    </source>
</evidence>
<accession>A0ACC1IR32</accession>
<keyword evidence="2" id="KW-1185">Reference proteome</keyword>
<proteinExistence type="predicted"/>
<comment type="caution">
    <text evidence="1">The sequence shown here is derived from an EMBL/GenBank/DDBJ whole genome shotgun (WGS) entry which is preliminary data.</text>
</comment>
<protein>
    <submittedName>
        <fullName evidence="1">DNA-binding transcription repressor</fullName>
    </submittedName>
</protein>
<sequence length="604" mass="61649">MATFYDRIAGGPVRHKRKGIPMRSPCQRDMVEAPGVVFRFPDKISSSPELKPVVPGLNILPFSAGLPSGNGAKSAAAVIAAAAAVSAAGSPTPRYHALLPSSTIIAATSNAPATTTITAATIGALTTAAAAANAVQAAHTTATAALLRRGDTEVEIGSNFSTPIFKPTGSAIPIHRSASNVLHYPELLSDLRDKLMQVHQISHNNNNNNAASSGVESDENHTIKRVGRGKRASKSTAAAAAPASRGSGSSPGPAPGSSVGGRGSSVLRTTLRSRHETGAAAATAAEAASGGATSGSATASSASPASIAFQRRHSIGTIQSQVDEDEDSEIVVDDDGDAGTTANVVSAPTQHVQHAPTQQQQQRSQVGAAAKRHPKEGGRASSVGNKARRASAEASAETSRVTKRKRDARDDTAGHRSRSPAAKRPALQLPVPEGGSIPAAASLAAVSKPGNFTNSPSRRSCASCGSCTTPCWRPGLIDSMTLCNLCGLRFKKGNVYCGSCSYVPTKTEIATGGASACKRCLLPIRMNSVNSASAGGTIMSSPLVVLSSSKKNAVAKVKASAANAAAAHAAPRVILPNNHSSAIQRQPQNGSTPQQQQQTKHIGY</sequence>
<dbReference type="Proteomes" id="UP001150581">
    <property type="component" value="Unassembled WGS sequence"/>
</dbReference>
<evidence type="ECO:0000313" key="2">
    <source>
        <dbReference type="Proteomes" id="UP001150581"/>
    </source>
</evidence>
<gene>
    <name evidence="1" type="primary">ASH1_1</name>
    <name evidence="1" type="ORF">LPJ66_002195</name>
</gene>
<keyword evidence="1" id="KW-0238">DNA-binding</keyword>